<dbReference type="Proteomes" id="UP000319980">
    <property type="component" value="Unassembled WGS sequence"/>
</dbReference>
<dbReference type="AlphaFoldDB" id="A0A5C5U9V7"/>
<protein>
    <submittedName>
        <fullName evidence="8">Aquaporin family protein</fullName>
    </submittedName>
</protein>
<gene>
    <name evidence="8" type="ORF">FQY83_06490</name>
</gene>
<comment type="similarity">
    <text evidence="6">Belongs to the MIP/aquaporin (TC 1.A.8) family.</text>
</comment>
<evidence type="ECO:0000313" key="8">
    <source>
        <dbReference type="EMBL" id="TWT22657.1"/>
    </source>
</evidence>
<dbReference type="InterPro" id="IPR034294">
    <property type="entry name" value="Aquaporin_transptr"/>
</dbReference>
<keyword evidence="4 7" id="KW-1133">Transmembrane helix</keyword>
<evidence type="ECO:0000256" key="7">
    <source>
        <dbReference type="SAM" id="Phobius"/>
    </source>
</evidence>
<dbReference type="PROSITE" id="PS00221">
    <property type="entry name" value="MIP"/>
    <property type="match status" value="1"/>
</dbReference>
<keyword evidence="3 6" id="KW-0812">Transmembrane</keyword>
<evidence type="ECO:0000256" key="5">
    <source>
        <dbReference type="ARBA" id="ARBA00023136"/>
    </source>
</evidence>
<reference evidence="8 9" key="1">
    <citation type="journal article" date="2008" name="Int. J. Syst. Evol. Microbiol.">
        <title>Luteimonas marina sp. nov., isolated from seawater.</title>
        <authorList>
            <person name="Baik K.S."/>
            <person name="Park S.C."/>
            <person name="Kim M.S."/>
            <person name="Kim E.M."/>
            <person name="Park C."/>
            <person name="Chun J."/>
            <person name="Seong C.N."/>
        </authorList>
    </citation>
    <scope>NUCLEOTIDE SEQUENCE [LARGE SCALE GENOMIC DNA]</scope>
    <source>
        <strain evidence="8 9">FR1330</strain>
    </source>
</reference>
<sequence>MPLLRRTAAEALGTAFLLAAVVGSGIMAERLAGGNVALALLANAIATGAVLFALIVVFANVSGAHFNPAVTIAMMLRRTLGMGEAAGYVGAQVVGAMAGVAAAHAMFDLPLFSMSEQAREGSALVWSEFVATFGLVLVVFGASRHGVPATALAVGAYIAAAYWFTASTSFANPAVSIARALTDSFSGIRITDVPWFIAAQLVAATAACVAGRLIFTMAPTEAPDPSPP</sequence>
<name>A0A5C5U9V7_9GAMM</name>
<dbReference type="OrthoDB" id="9807293at2"/>
<dbReference type="Pfam" id="PF00230">
    <property type="entry name" value="MIP"/>
    <property type="match status" value="1"/>
</dbReference>
<dbReference type="PANTHER" id="PTHR45724">
    <property type="entry name" value="AQUAPORIN NIP2-1"/>
    <property type="match status" value="1"/>
</dbReference>
<dbReference type="RefSeq" id="WP_146386230.1">
    <property type="nucleotide sequence ID" value="NZ_VOHK01000002.1"/>
</dbReference>
<dbReference type="GO" id="GO:0015267">
    <property type="term" value="F:channel activity"/>
    <property type="evidence" value="ECO:0007669"/>
    <property type="project" value="InterPro"/>
</dbReference>
<dbReference type="SUPFAM" id="SSF81338">
    <property type="entry name" value="Aquaporin-like"/>
    <property type="match status" value="1"/>
</dbReference>
<feature type="transmembrane region" description="Helical" evidence="7">
    <location>
        <begin position="195"/>
        <end position="215"/>
    </location>
</feature>
<keyword evidence="5 7" id="KW-0472">Membrane</keyword>
<dbReference type="GO" id="GO:0016020">
    <property type="term" value="C:membrane"/>
    <property type="evidence" value="ECO:0007669"/>
    <property type="project" value="UniProtKB-SubCell"/>
</dbReference>
<dbReference type="InterPro" id="IPR000425">
    <property type="entry name" value="MIP"/>
</dbReference>
<organism evidence="8 9">
    <name type="scientific">Luteimonas marina</name>
    <dbReference type="NCBI Taxonomy" id="488485"/>
    <lineage>
        <taxon>Bacteria</taxon>
        <taxon>Pseudomonadati</taxon>
        <taxon>Pseudomonadota</taxon>
        <taxon>Gammaproteobacteria</taxon>
        <taxon>Lysobacterales</taxon>
        <taxon>Lysobacteraceae</taxon>
        <taxon>Luteimonas</taxon>
    </lineage>
</organism>
<proteinExistence type="inferred from homology"/>
<comment type="caution">
    <text evidence="8">The sequence shown here is derived from an EMBL/GenBank/DDBJ whole genome shotgun (WGS) entry which is preliminary data.</text>
</comment>
<comment type="subcellular location">
    <subcellularLocation>
        <location evidence="1">Membrane</location>
        <topology evidence="1">Multi-pass membrane protein</topology>
    </subcellularLocation>
</comment>
<dbReference type="EMBL" id="VOHK01000002">
    <property type="protein sequence ID" value="TWT22657.1"/>
    <property type="molecule type" value="Genomic_DNA"/>
</dbReference>
<dbReference type="InterPro" id="IPR022357">
    <property type="entry name" value="MIP_CS"/>
</dbReference>
<evidence type="ECO:0000256" key="6">
    <source>
        <dbReference type="RuleBase" id="RU000477"/>
    </source>
</evidence>
<feature type="transmembrane region" description="Helical" evidence="7">
    <location>
        <begin position="123"/>
        <end position="142"/>
    </location>
</feature>
<evidence type="ECO:0000256" key="3">
    <source>
        <dbReference type="ARBA" id="ARBA00022692"/>
    </source>
</evidence>
<dbReference type="InterPro" id="IPR023271">
    <property type="entry name" value="Aquaporin-like"/>
</dbReference>
<evidence type="ECO:0000256" key="1">
    <source>
        <dbReference type="ARBA" id="ARBA00004141"/>
    </source>
</evidence>
<dbReference type="PRINTS" id="PR00783">
    <property type="entry name" value="MINTRINSICP"/>
</dbReference>
<keyword evidence="9" id="KW-1185">Reference proteome</keyword>
<evidence type="ECO:0000313" key="9">
    <source>
        <dbReference type="Proteomes" id="UP000319980"/>
    </source>
</evidence>
<evidence type="ECO:0000256" key="2">
    <source>
        <dbReference type="ARBA" id="ARBA00022448"/>
    </source>
</evidence>
<evidence type="ECO:0000256" key="4">
    <source>
        <dbReference type="ARBA" id="ARBA00022989"/>
    </source>
</evidence>
<feature type="transmembrane region" description="Helical" evidence="7">
    <location>
        <begin position="38"/>
        <end position="64"/>
    </location>
</feature>
<keyword evidence="2 6" id="KW-0813">Transport</keyword>
<feature type="transmembrane region" description="Helical" evidence="7">
    <location>
        <begin position="154"/>
        <end position="175"/>
    </location>
</feature>
<dbReference type="Gene3D" id="1.20.1080.10">
    <property type="entry name" value="Glycerol uptake facilitator protein"/>
    <property type="match status" value="2"/>
</dbReference>
<accession>A0A5C5U9V7</accession>
<dbReference type="PANTHER" id="PTHR45724:SF13">
    <property type="entry name" value="AQUAPORIN NIP1-1-RELATED"/>
    <property type="match status" value="1"/>
</dbReference>
<feature type="transmembrane region" description="Helical" evidence="7">
    <location>
        <begin position="85"/>
        <end position="103"/>
    </location>
</feature>